<reference evidence="1" key="1">
    <citation type="submission" date="2023-03" db="EMBL/GenBank/DDBJ databases">
        <title>Massive genome expansion in bonnet fungi (Mycena s.s.) driven by repeated elements and novel gene families across ecological guilds.</title>
        <authorList>
            <consortium name="Lawrence Berkeley National Laboratory"/>
            <person name="Harder C.B."/>
            <person name="Miyauchi S."/>
            <person name="Viragh M."/>
            <person name="Kuo A."/>
            <person name="Thoen E."/>
            <person name="Andreopoulos B."/>
            <person name="Lu D."/>
            <person name="Skrede I."/>
            <person name="Drula E."/>
            <person name="Henrissat B."/>
            <person name="Morin E."/>
            <person name="Kohler A."/>
            <person name="Barry K."/>
            <person name="LaButti K."/>
            <person name="Morin E."/>
            <person name="Salamov A."/>
            <person name="Lipzen A."/>
            <person name="Mereny Z."/>
            <person name="Hegedus B."/>
            <person name="Baldrian P."/>
            <person name="Stursova M."/>
            <person name="Weitz H."/>
            <person name="Taylor A."/>
            <person name="Grigoriev I.V."/>
            <person name="Nagy L.G."/>
            <person name="Martin F."/>
            <person name="Kauserud H."/>
        </authorList>
    </citation>
    <scope>NUCLEOTIDE SEQUENCE</scope>
    <source>
        <strain evidence="1">CBHHK067</strain>
    </source>
</reference>
<evidence type="ECO:0000313" key="2">
    <source>
        <dbReference type="Proteomes" id="UP001221757"/>
    </source>
</evidence>
<dbReference type="PANTHER" id="PTHR14187:SF5">
    <property type="entry name" value="HEAT SHOCK 70 KDA PROTEIN 12A"/>
    <property type="match status" value="1"/>
</dbReference>
<dbReference type="AlphaFoldDB" id="A0AAD7CM18"/>
<evidence type="ECO:0008006" key="3">
    <source>
        <dbReference type="Google" id="ProtNLM"/>
    </source>
</evidence>
<dbReference type="InterPro" id="IPR043129">
    <property type="entry name" value="ATPase_NBD"/>
</dbReference>
<accession>A0AAD7CM18</accession>
<organism evidence="1 2">
    <name type="scientific">Mycena rosella</name>
    <name type="common">Pink bonnet</name>
    <name type="synonym">Agaricus rosellus</name>
    <dbReference type="NCBI Taxonomy" id="1033263"/>
    <lineage>
        <taxon>Eukaryota</taxon>
        <taxon>Fungi</taxon>
        <taxon>Dikarya</taxon>
        <taxon>Basidiomycota</taxon>
        <taxon>Agaricomycotina</taxon>
        <taxon>Agaricomycetes</taxon>
        <taxon>Agaricomycetidae</taxon>
        <taxon>Agaricales</taxon>
        <taxon>Marasmiineae</taxon>
        <taxon>Mycenaceae</taxon>
        <taxon>Mycena</taxon>
    </lineage>
</organism>
<dbReference type="PANTHER" id="PTHR14187">
    <property type="entry name" value="ALPHA KINASE/ELONGATION FACTOR 2 KINASE"/>
    <property type="match status" value="1"/>
</dbReference>
<gene>
    <name evidence="1" type="ORF">B0H17DRAFT_1101242</name>
</gene>
<dbReference type="SUPFAM" id="SSF53067">
    <property type="entry name" value="Actin-like ATPase domain"/>
    <property type="match status" value="2"/>
</dbReference>
<protein>
    <recommendedName>
        <fullName evidence="3">Actin-like ATPase domain-containing protein</fullName>
    </recommendedName>
</protein>
<proteinExistence type="predicted"/>
<dbReference type="Gene3D" id="3.30.420.40">
    <property type="match status" value="1"/>
</dbReference>
<dbReference type="Proteomes" id="UP001221757">
    <property type="component" value="Unassembled WGS sequence"/>
</dbReference>
<name>A0AAD7CM18_MYCRO</name>
<evidence type="ECO:0000313" key="1">
    <source>
        <dbReference type="EMBL" id="KAJ7652890.1"/>
    </source>
</evidence>
<comment type="caution">
    <text evidence="1">The sequence shown here is derived from an EMBL/GenBank/DDBJ whole genome shotgun (WGS) entry which is preliminary data.</text>
</comment>
<sequence>MTVRKVHSGARALVIGFDVGTTFSGVSYSILEPGQVPVIKSITRFPGQEHVSGDSKVPTAIWYDRDGMVRAEGAATTTGAYVDKAQDENWVHAKWFKLHLRPTRETPIHPLPHRKSATSVLADFLRYLFECTKTFIEQTHPNGRDLWLSLENSIQFVMAHPNGWEGKQQNQMRDAAIVAGLISTSEAEHDRLRFVTEGEASLHFCIQNGLGLDSIARGDGIVVVDAGGGTIDLSTYRMVNKSNGHREYEEISPPQCLFQGSIYVTERAKAYVAERLENSKYEADVEYIASIYDSGPKLSFDGEELASIKFGSARDHDPGLGIRSGAFKIPASDVRKFFEPSIAAVVAAVREQCISALGTRISSVFLVGGFAANDWLFSELKSRLAPLRLDLVRPDTHVNKAVADGAVSFHIDHYVSVRVARFTYGVVISEEYNKDKREHADRGAKRFRGLNGQELIPNSFNAILRRGVKVAETKVFRHHYIKRSTQLALLDHFSIDLYTYRGSGDPQWLDVEPELYEVICRIEGNTSAVRKYPIRRINVPNSEFYELDFEVVLSFGLTELKAQISWEENNVEKRGPAQILY</sequence>
<dbReference type="CDD" id="cd10170">
    <property type="entry name" value="ASKHA_NBD_HSP70"/>
    <property type="match status" value="1"/>
</dbReference>
<keyword evidence="2" id="KW-1185">Reference proteome</keyword>
<dbReference type="EMBL" id="JARKIE010000343">
    <property type="protein sequence ID" value="KAJ7652890.1"/>
    <property type="molecule type" value="Genomic_DNA"/>
</dbReference>